<feature type="region of interest" description="Disordered" evidence="1">
    <location>
        <begin position="459"/>
        <end position="495"/>
    </location>
</feature>
<accession>A0A183FTQ2</accession>
<sequence length="779" mass="87062">MGDDQLRRCVLEELRKAQGEPLSPDELFDRCGGPKATSLNVDTFMTFIAQHCSRAVKAIHDAGDENSLPRYALHVDSARKTGTLKRRTPRSHSQSSSRGATPEAAIARFNPRTDGFSIFCLVVRKLSANSLDGTVNWNVIRNQYRKETGRHLNAEELNAMCGTLNMTKHDLLSTHLSSVVQILDSRGQIVRPASPFNPKTPSPTSISSRSSGEELSPRTDARLDANHLDAAEESARRRLIVEQLRRNGVVVDDHGRAVVHEGRSPLSSQSSENSSQEADAFREFATPMSTLKDVDESVDSAEFMTPLATLAGEAMIASEIREREHSGDFADLRHTPESGQTSFVSVDPVLDTSGEGGYTTGFDATPESDVSLDFSVDRSAHESTPRRHEITLCNVDDSVQEAEEEVTRHESEKKVIPENEKMAKDESQKRDALVELAKSYQEGESDSEGSAEISIIKRATELDEHQAEQPLVANKSEKVPLSDEDDEHLAADASPSTLCSAASYHIAEIEDERDDVFDEHEDTIEADFCFRQDGEQLHVPKIVIEDVSSLKQQEQSAEEEDDMKEMTEEQVHPSQEPDTDRTVEVVPTVRERALSFEEGIAIKNASGEGKHHPQEELDECFTAVEFVPTVRERVKSFEEGHVENDHDRSVREDSPLESTVPVKEQVEKFEHLHDGDDLDESRRSHFDEEEIVENVDVQEIVHELELSATEQHDTAGLKQHEVEHFPASVHVNETVHRLEHELGRSLPVCEQYEEFVHREERRLDAGDAPALDQYSEKVG</sequence>
<evidence type="ECO:0000256" key="1">
    <source>
        <dbReference type="SAM" id="MobiDB-lite"/>
    </source>
</evidence>
<protein>
    <submittedName>
        <fullName evidence="4">HTH OST-type domain-containing protein</fullName>
    </submittedName>
</protein>
<gene>
    <name evidence="2" type="ORF">HPBE_LOCUS11480</name>
</gene>
<dbReference type="OrthoDB" id="5837250at2759"/>
<dbReference type="Proteomes" id="UP000050761">
    <property type="component" value="Unassembled WGS sequence"/>
</dbReference>
<feature type="region of interest" description="Disordered" evidence="1">
    <location>
        <begin position="78"/>
        <end position="105"/>
    </location>
</feature>
<feature type="compositionally biased region" description="Basic and acidic residues" evidence="1">
    <location>
        <begin position="211"/>
        <end position="220"/>
    </location>
</feature>
<keyword evidence="3" id="KW-1185">Reference proteome</keyword>
<organism evidence="3 4">
    <name type="scientific">Heligmosomoides polygyrus</name>
    <name type="common">Parasitic roundworm</name>
    <dbReference type="NCBI Taxonomy" id="6339"/>
    <lineage>
        <taxon>Eukaryota</taxon>
        <taxon>Metazoa</taxon>
        <taxon>Ecdysozoa</taxon>
        <taxon>Nematoda</taxon>
        <taxon>Chromadorea</taxon>
        <taxon>Rhabditida</taxon>
        <taxon>Rhabditina</taxon>
        <taxon>Rhabditomorpha</taxon>
        <taxon>Strongyloidea</taxon>
        <taxon>Heligmosomidae</taxon>
        <taxon>Heligmosomoides</taxon>
    </lineage>
</organism>
<reference evidence="4" key="2">
    <citation type="submission" date="2019-09" db="UniProtKB">
        <authorList>
            <consortium name="WormBaseParasite"/>
        </authorList>
    </citation>
    <scope>IDENTIFICATION</scope>
</reference>
<reference evidence="2 3" key="1">
    <citation type="submission" date="2018-11" db="EMBL/GenBank/DDBJ databases">
        <authorList>
            <consortium name="Pathogen Informatics"/>
        </authorList>
    </citation>
    <scope>NUCLEOTIDE SEQUENCE [LARGE SCALE GENOMIC DNA]</scope>
</reference>
<dbReference type="WBParaSite" id="HPBE_0001147901-mRNA-1">
    <property type="protein sequence ID" value="HPBE_0001147901-mRNA-1"/>
    <property type="gene ID" value="HPBE_0001147901"/>
</dbReference>
<name>A0A183FTQ2_HELPZ</name>
<dbReference type="AlphaFoldDB" id="A0A183FTQ2"/>
<feature type="region of interest" description="Disordered" evidence="1">
    <location>
        <begin position="396"/>
        <end position="429"/>
    </location>
</feature>
<feature type="compositionally biased region" description="Basic and acidic residues" evidence="1">
    <location>
        <begin position="640"/>
        <end position="654"/>
    </location>
</feature>
<evidence type="ECO:0000313" key="2">
    <source>
        <dbReference type="EMBL" id="VDO88743.1"/>
    </source>
</evidence>
<evidence type="ECO:0000313" key="4">
    <source>
        <dbReference type="WBParaSite" id="HPBE_0001147901-mRNA-1"/>
    </source>
</evidence>
<feature type="compositionally biased region" description="Basic and acidic residues" evidence="1">
    <location>
        <begin position="405"/>
        <end position="429"/>
    </location>
</feature>
<feature type="region of interest" description="Disordered" evidence="1">
    <location>
        <begin position="548"/>
        <end position="584"/>
    </location>
</feature>
<feature type="region of interest" description="Disordered" evidence="1">
    <location>
        <begin position="640"/>
        <end position="660"/>
    </location>
</feature>
<accession>A0A3P8ACM1</accession>
<dbReference type="EMBL" id="UZAH01027120">
    <property type="protein sequence ID" value="VDO88743.1"/>
    <property type="molecule type" value="Genomic_DNA"/>
</dbReference>
<feature type="region of interest" description="Disordered" evidence="1">
    <location>
        <begin position="190"/>
        <end position="220"/>
    </location>
</feature>
<evidence type="ECO:0000313" key="3">
    <source>
        <dbReference type="Proteomes" id="UP000050761"/>
    </source>
</evidence>
<proteinExistence type="predicted"/>